<organism evidence="4 5">
    <name type="scientific">Gottfriedia acidiceleris</name>
    <dbReference type="NCBI Taxonomy" id="371036"/>
    <lineage>
        <taxon>Bacteria</taxon>
        <taxon>Bacillati</taxon>
        <taxon>Bacillota</taxon>
        <taxon>Bacilli</taxon>
        <taxon>Bacillales</taxon>
        <taxon>Bacillaceae</taxon>
        <taxon>Gottfriedia</taxon>
    </lineage>
</organism>
<dbReference type="Pfam" id="PF01522">
    <property type="entry name" value="Polysacc_deac_1"/>
    <property type="match status" value="1"/>
</dbReference>
<sequence>MKQLKVILLFIFSFQFIVYSSINASAESKNRYYYEKQGTAIWEVPVKEKVIAITFDDGPNDEYTPEVLDLLKKYNAKATFFLVGERVAKFPEVVMREIKEGHEVANHTYTHARLQYLSDEQIRDQLHKTHDAIIAATHVEPVLFRPPFGYYSERSINTVHDLGYLTVMWSWHQDTFDWQNPGVYKIVSNVLKDTRKGDIVLFHDHGGDRSQTIEALKQILPALQKQGYQFVTVSQLLQLKAGVKLPNF</sequence>
<evidence type="ECO:0000313" key="4">
    <source>
        <dbReference type="EMBL" id="UPM55796.1"/>
    </source>
</evidence>
<accession>A0ABY4JPM5</accession>
<evidence type="ECO:0000259" key="3">
    <source>
        <dbReference type="PROSITE" id="PS51677"/>
    </source>
</evidence>
<dbReference type="PROSITE" id="PS51677">
    <property type="entry name" value="NODB"/>
    <property type="match status" value="1"/>
</dbReference>
<gene>
    <name evidence="4" type="ORF">MY490_08195</name>
</gene>
<keyword evidence="5" id="KW-1185">Reference proteome</keyword>
<protein>
    <submittedName>
        <fullName evidence="4">Polysaccharide deacetylase family protein</fullName>
    </submittedName>
</protein>
<dbReference type="PANTHER" id="PTHR10587">
    <property type="entry name" value="GLYCOSYL TRANSFERASE-RELATED"/>
    <property type="match status" value="1"/>
</dbReference>
<evidence type="ECO:0000256" key="2">
    <source>
        <dbReference type="ARBA" id="ARBA00022801"/>
    </source>
</evidence>
<dbReference type="Gene3D" id="3.20.20.370">
    <property type="entry name" value="Glycoside hydrolase/deacetylase"/>
    <property type="match status" value="1"/>
</dbReference>
<dbReference type="EMBL" id="CP096034">
    <property type="protein sequence ID" value="UPM55796.1"/>
    <property type="molecule type" value="Genomic_DNA"/>
</dbReference>
<keyword evidence="2" id="KW-0378">Hydrolase</keyword>
<evidence type="ECO:0000313" key="5">
    <source>
        <dbReference type="Proteomes" id="UP000830639"/>
    </source>
</evidence>
<evidence type="ECO:0000256" key="1">
    <source>
        <dbReference type="ARBA" id="ARBA00022723"/>
    </source>
</evidence>
<proteinExistence type="predicted"/>
<dbReference type="InterPro" id="IPR011330">
    <property type="entry name" value="Glyco_hydro/deAcase_b/a-brl"/>
</dbReference>
<name>A0ABY4JPM5_9BACI</name>
<dbReference type="CDD" id="cd10917">
    <property type="entry name" value="CE4_NodB_like_6s_7s"/>
    <property type="match status" value="1"/>
</dbReference>
<dbReference type="Proteomes" id="UP000830639">
    <property type="component" value="Chromosome"/>
</dbReference>
<dbReference type="SUPFAM" id="SSF88713">
    <property type="entry name" value="Glycoside hydrolase/deacetylase"/>
    <property type="match status" value="1"/>
</dbReference>
<reference evidence="4 5" key="1">
    <citation type="submission" date="2022-04" db="EMBL/GenBank/DDBJ databases">
        <title>Mechanism of arsenic methylation and mitigation arsenic toxicity by Bacillus sp. LH14 from an Arsenic-Contaminated Paddy Soil.</title>
        <authorList>
            <person name="Wang D."/>
        </authorList>
    </citation>
    <scope>NUCLEOTIDE SEQUENCE [LARGE SCALE GENOMIC DNA]</scope>
    <source>
        <strain evidence="4 5">LH14</strain>
    </source>
</reference>
<keyword evidence="1" id="KW-0479">Metal-binding</keyword>
<dbReference type="InterPro" id="IPR050248">
    <property type="entry name" value="Polysacc_deacetylase_ArnD"/>
</dbReference>
<feature type="domain" description="NodB homology" evidence="3">
    <location>
        <begin position="49"/>
        <end position="231"/>
    </location>
</feature>
<dbReference type="PANTHER" id="PTHR10587:SF133">
    <property type="entry name" value="CHITIN DEACETYLASE 1-RELATED"/>
    <property type="match status" value="1"/>
</dbReference>
<dbReference type="InterPro" id="IPR002509">
    <property type="entry name" value="NODB_dom"/>
</dbReference>